<dbReference type="AlphaFoldDB" id="A0A0C9Z7Y5"/>
<dbReference type="OrthoDB" id="2563275at2759"/>
<feature type="coiled-coil region" evidence="1">
    <location>
        <begin position="25"/>
        <end position="52"/>
    </location>
</feature>
<dbReference type="Proteomes" id="UP000054018">
    <property type="component" value="Unassembled WGS sequence"/>
</dbReference>
<organism evidence="2 3">
    <name type="scientific">Pisolithus microcarpus 441</name>
    <dbReference type="NCBI Taxonomy" id="765257"/>
    <lineage>
        <taxon>Eukaryota</taxon>
        <taxon>Fungi</taxon>
        <taxon>Dikarya</taxon>
        <taxon>Basidiomycota</taxon>
        <taxon>Agaricomycotina</taxon>
        <taxon>Agaricomycetes</taxon>
        <taxon>Agaricomycetidae</taxon>
        <taxon>Boletales</taxon>
        <taxon>Sclerodermatineae</taxon>
        <taxon>Pisolithaceae</taxon>
        <taxon>Pisolithus</taxon>
    </lineage>
</organism>
<evidence type="ECO:0000313" key="3">
    <source>
        <dbReference type="Proteomes" id="UP000054018"/>
    </source>
</evidence>
<evidence type="ECO:0000256" key="1">
    <source>
        <dbReference type="SAM" id="Coils"/>
    </source>
</evidence>
<dbReference type="EMBL" id="KN833743">
    <property type="protein sequence ID" value="KIK22149.1"/>
    <property type="molecule type" value="Genomic_DNA"/>
</dbReference>
<reference evidence="3" key="2">
    <citation type="submission" date="2015-01" db="EMBL/GenBank/DDBJ databases">
        <title>Evolutionary Origins and Diversification of the Mycorrhizal Mutualists.</title>
        <authorList>
            <consortium name="DOE Joint Genome Institute"/>
            <consortium name="Mycorrhizal Genomics Consortium"/>
            <person name="Kohler A."/>
            <person name="Kuo A."/>
            <person name="Nagy L.G."/>
            <person name="Floudas D."/>
            <person name="Copeland A."/>
            <person name="Barry K.W."/>
            <person name="Cichocki N."/>
            <person name="Veneault-Fourrey C."/>
            <person name="LaButti K."/>
            <person name="Lindquist E.A."/>
            <person name="Lipzen A."/>
            <person name="Lundell T."/>
            <person name="Morin E."/>
            <person name="Murat C."/>
            <person name="Riley R."/>
            <person name="Ohm R."/>
            <person name="Sun H."/>
            <person name="Tunlid A."/>
            <person name="Henrissat B."/>
            <person name="Grigoriev I.V."/>
            <person name="Hibbett D.S."/>
            <person name="Martin F."/>
        </authorList>
    </citation>
    <scope>NUCLEOTIDE SEQUENCE [LARGE SCALE GENOMIC DNA]</scope>
    <source>
        <strain evidence="3">441</strain>
    </source>
</reference>
<evidence type="ECO:0000313" key="2">
    <source>
        <dbReference type="EMBL" id="KIK22149.1"/>
    </source>
</evidence>
<protein>
    <recommendedName>
        <fullName evidence="4">Mediator of RNA polymerase II transcription subunit 9</fullName>
    </recommendedName>
</protein>
<feature type="non-terminal residue" evidence="2">
    <location>
        <position position="75"/>
    </location>
</feature>
<proteinExistence type="predicted"/>
<evidence type="ECO:0008006" key="4">
    <source>
        <dbReference type="Google" id="ProtNLM"/>
    </source>
</evidence>
<dbReference type="HOGENOM" id="CLU_146814_0_0_1"/>
<gene>
    <name evidence="2" type="ORF">PISMIDRAFT_680691</name>
</gene>
<sequence length="75" mass="8353">TNDYKNVLLQAKKCAATLPGGELNAEDQKELISMLERLRDHKKQQLAEFSERVSSMLSSVESERVEIDSTASTPS</sequence>
<accession>A0A0C9Z7Y5</accession>
<keyword evidence="3" id="KW-1185">Reference proteome</keyword>
<keyword evidence="1" id="KW-0175">Coiled coil</keyword>
<reference evidence="2 3" key="1">
    <citation type="submission" date="2014-04" db="EMBL/GenBank/DDBJ databases">
        <authorList>
            <consortium name="DOE Joint Genome Institute"/>
            <person name="Kuo A."/>
            <person name="Kohler A."/>
            <person name="Costa M.D."/>
            <person name="Nagy L.G."/>
            <person name="Floudas D."/>
            <person name="Copeland A."/>
            <person name="Barry K.W."/>
            <person name="Cichocki N."/>
            <person name="Veneault-Fourrey C."/>
            <person name="LaButti K."/>
            <person name="Lindquist E.A."/>
            <person name="Lipzen A."/>
            <person name="Lundell T."/>
            <person name="Morin E."/>
            <person name="Murat C."/>
            <person name="Sun H."/>
            <person name="Tunlid A."/>
            <person name="Henrissat B."/>
            <person name="Grigoriev I.V."/>
            <person name="Hibbett D.S."/>
            <person name="Martin F."/>
            <person name="Nordberg H.P."/>
            <person name="Cantor M.N."/>
            <person name="Hua S.X."/>
        </authorList>
    </citation>
    <scope>NUCLEOTIDE SEQUENCE [LARGE SCALE GENOMIC DNA]</scope>
    <source>
        <strain evidence="2 3">441</strain>
    </source>
</reference>
<name>A0A0C9Z7Y5_9AGAM</name>